<keyword evidence="3" id="KW-1133">Transmembrane helix</keyword>
<feature type="transmembrane region" description="Helical" evidence="3">
    <location>
        <begin position="373"/>
        <end position="392"/>
    </location>
</feature>
<name>A0A518CKJ3_9PLAN</name>
<dbReference type="SMART" id="SM00320">
    <property type="entry name" value="WD40"/>
    <property type="match status" value="2"/>
</dbReference>
<dbReference type="InterPro" id="IPR036457">
    <property type="entry name" value="PPM-type-like_dom_sf"/>
</dbReference>
<feature type="transmembrane region" description="Helical" evidence="3">
    <location>
        <begin position="200"/>
        <end position="225"/>
    </location>
</feature>
<evidence type="ECO:0000313" key="6">
    <source>
        <dbReference type="Proteomes" id="UP000317178"/>
    </source>
</evidence>
<dbReference type="SUPFAM" id="SSF81606">
    <property type="entry name" value="PP2C-like"/>
    <property type="match status" value="1"/>
</dbReference>
<dbReference type="Gene3D" id="2.130.10.10">
    <property type="entry name" value="YVTN repeat-like/Quinoprotein amine dehydrogenase"/>
    <property type="match status" value="1"/>
</dbReference>
<keyword evidence="6" id="KW-1185">Reference proteome</keyword>
<feature type="transmembrane region" description="Helical" evidence="3">
    <location>
        <begin position="404"/>
        <end position="424"/>
    </location>
</feature>
<reference evidence="5 6" key="1">
    <citation type="submission" date="2019-02" db="EMBL/GenBank/DDBJ databases">
        <title>Deep-cultivation of Planctomycetes and their phenomic and genomic characterization uncovers novel biology.</title>
        <authorList>
            <person name="Wiegand S."/>
            <person name="Jogler M."/>
            <person name="Boedeker C."/>
            <person name="Pinto D."/>
            <person name="Vollmers J."/>
            <person name="Rivas-Marin E."/>
            <person name="Kohn T."/>
            <person name="Peeters S.H."/>
            <person name="Heuer A."/>
            <person name="Rast P."/>
            <person name="Oberbeckmann S."/>
            <person name="Bunk B."/>
            <person name="Jeske O."/>
            <person name="Meyerdierks A."/>
            <person name="Storesund J.E."/>
            <person name="Kallscheuer N."/>
            <person name="Luecker S."/>
            <person name="Lage O.M."/>
            <person name="Pohl T."/>
            <person name="Merkel B.J."/>
            <person name="Hornburger P."/>
            <person name="Mueller R.-W."/>
            <person name="Bruemmer F."/>
            <person name="Labrenz M."/>
            <person name="Spormann A.M."/>
            <person name="Op den Camp H."/>
            <person name="Overmann J."/>
            <person name="Amann R."/>
            <person name="Jetten M.S.M."/>
            <person name="Mascher T."/>
            <person name="Medema M.H."/>
            <person name="Devos D.P."/>
            <person name="Kaster A.-K."/>
            <person name="Ovreas L."/>
            <person name="Rohde M."/>
            <person name="Galperin M.Y."/>
            <person name="Jogler C."/>
        </authorList>
    </citation>
    <scope>NUCLEOTIDE SEQUENCE [LARGE SCALE GENOMIC DNA]</scope>
    <source>
        <strain evidence="5 6">Pla110</strain>
    </source>
</reference>
<protein>
    <submittedName>
        <fullName evidence="5">Phosphoserine phosphatase RsbU</fullName>
        <ecNumber evidence="5">3.1.3.3</ecNumber>
    </submittedName>
</protein>
<feature type="transmembrane region" description="Helical" evidence="3">
    <location>
        <begin position="26"/>
        <end position="43"/>
    </location>
</feature>
<evidence type="ECO:0000256" key="1">
    <source>
        <dbReference type="ARBA" id="ARBA00022801"/>
    </source>
</evidence>
<feature type="transmembrane region" description="Helical" evidence="3">
    <location>
        <begin position="269"/>
        <end position="291"/>
    </location>
</feature>
<dbReference type="InterPro" id="IPR001680">
    <property type="entry name" value="WD40_rpt"/>
</dbReference>
<feature type="domain" description="PPM-type phosphatase" evidence="4">
    <location>
        <begin position="461"/>
        <end position="677"/>
    </location>
</feature>
<dbReference type="PANTHER" id="PTHR43156:SF2">
    <property type="entry name" value="STAGE II SPORULATION PROTEIN E"/>
    <property type="match status" value="1"/>
</dbReference>
<dbReference type="InterPro" id="IPR052016">
    <property type="entry name" value="Bact_Sigma-Reg"/>
</dbReference>
<evidence type="ECO:0000313" key="5">
    <source>
        <dbReference type="EMBL" id="QDU79750.1"/>
    </source>
</evidence>
<proteinExistence type="predicted"/>
<evidence type="ECO:0000259" key="4">
    <source>
        <dbReference type="SMART" id="SM00331"/>
    </source>
</evidence>
<keyword evidence="1 5" id="KW-0378">Hydrolase</keyword>
<keyword evidence="3" id="KW-0472">Membrane</keyword>
<dbReference type="EMBL" id="CP036281">
    <property type="protein sequence ID" value="QDU79750.1"/>
    <property type="molecule type" value="Genomic_DNA"/>
</dbReference>
<evidence type="ECO:0000256" key="2">
    <source>
        <dbReference type="PROSITE-ProRule" id="PRU00221"/>
    </source>
</evidence>
<dbReference type="SMART" id="SM00331">
    <property type="entry name" value="PP2C_SIG"/>
    <property type="match status" value="1"/>
</dbReference>
<feature type="repeat" description="WD" evidence="2">
    <location>
        <begin position="95"/>
        <end position="129"/>
    </location>
</feature>
<dbReference type="EC" id="3.1.3.3" evidence="5"/>
<dbReference type="InterPro" id="IPR001932">
    <property type="entry name" value="PPM-type_phosphatase-like_dom"/>
</dbReference>
<dbReference type="KEGG" id="plon:Pla110_14640"/>
<dbReference type="PANTHER" id="PTHR43156">
    <property type="entry name" value="STAGE II SPORULATION PROTEIN E-RELATED"/>
    <property type="match status" value="1"/>
</dbReference>
<dbReference type="OrthoDB" id="207912at2"/>
<organism evidence="5 6">
    <name type="scientific">Polystyrenella longa</name>
    <dbReference type="NCBI Taxonomy" id="2528007"/>
    <lineage>
        <taxon>Bacteria</taxon>
        <taxon>Pseudomonadati</taxon>
        <taxon>Planctomycetota</taxon>
        <taxon>Planctomycetia</taxon>
        <taxon>Planctomycetales</taxon>
        <taxon>Planctomycetaceae</taxon>
        <taxon>Polystyrenella</taxon>
    </lineage>
</organism>
<sequence length="679" mass="75794">MPALLLLFVAFMNNEPAELPKLISGAIIVLCFVPFLIIQWISATQPEPALVQATRGDLQATPWEVDQIEIRDLSDNTPVALLNTHIHEDNAHSVITSLLILPDKEFLICGKANGTIQVWNLDNEKLAVEINSIFHPIVSVAVHTETKTLLAVSNTGSVSAWNLEGGEPILLQQVKPDIPASIRFYHDIDFHMESVVRKQFWYTIIEWTAVCIALITGFLSIIHYYTVGDVSTPIVGTALFFSGLIDAFNLLSADHLINSVEDTVRFIPITWAISRTFNVSILILGTSLILLKRNKLKQSSHRSEIRFLAVVAFIFAMIAYAIVHICSVLPELPQAIYLDGRLAKRPWDILPLALLLLAGTVVFPRFYRKYPSLFSYGIFLSVVPHLATQIHAVFWSSQVFDPDFFAAHSLRLLAYLVPFIGLILDYNRVHEQEATYQETQQKLLIARSVQQNLLPQSAPKMKGIDLAGRSQSSDTVGGDYFDYLQLGKNRLGIVIGDVSGHDFGASLFMAQTRAYLRALSTIHDDLSDAMRELNEYLTNDSHTHRFVTMFLARFNLESQTLDYCAAGHQSLVLNSDKTTTIIGPTGPPLGVMEDGLECAVEQIPFKPGSILVELTDGILEVKNEEGVMFGNDHVFSILNEHQDKTSEELVELIISTALEYSDQPVPYDDMTVVVMKFQK</sequence>
<feature type="transmembrane region" description="Helical" evidence="3">
    <location>
        <begin position="349"/>
        <end position="366"/>
    </location>
</feature>
<evidence type="ECO:0000256" key="3">
    <source>
        <dbReference type="SAM" id="Phobius"/>
    </source>
</evidence>
<dbReference type="Pfam" id="PF07228">
    <property type="entry name" value="SpoIIE"/>
    <property type="match status" value="1"/>
</dbReference>
<dbReference type="InterPro" id="IPR036322">
    <property type="entry name" value="WD40_repeat_dom_sf"/>
</dbReference>
<gene>
    <name evidence="5" type="primary">rsbU_3</name>
    <name evidence="5" type="ORF">Pla110_14640</name>
</gene>
<dbReference type="SUPFAM" id="SSF50978">
    <property type="entry name" value="WD40 repeat-like"/>
    <property type="match status" value="1"/>
</dbReference>
<dbReference type="AlphaFoldDB" id="A0A518CKJ3"/>
<dbReference type="PROSITE" id="PS50082">
    <property type="entry name" value="WD_REPEATS_2"/>
    <property type="match status" value="1"/>
</dbReference>
<keyword evidence="3" id="KW-0812">Transmembrane</keyword>
<keyword evidence="2" id="KW-0853">WD repeat</keyword>
<accession>A0A518CKJ3</accession>
<dbReference type="GO" id="GO:0016791">
    <property type="term" value="F:phosphatase activity"/>
    <property type="evidence" value="ECO:0007669"/>
    <property type="project" value="TreeGrafter"/>
</dbReference>
<dbReference type="Gene3D" id="3.60.40.10">
    <property type="entry name" value="PPM-type phosphatase domain"/>
    <property type="match status" value="1"/>
</dbReference>
<feature type="transmembrane region" description="Helical" evidence="3">
    <location>
        <begin position="307"/>
        <end position="329"/>
    </location>
</feature>
<dbReference type="InterPro" id="IPR015943">
    <property type="entry name" value="WD40/YVTN_repeat-like_dom_sf"/>
</dbReference>
<dbReference type="Proteomes" id="UP000317178">
    <property type="component" value="Chromosome"/>
</dbReference>